<gene>
    <name evidence="2" type="ORF">Xinn_00429</name>
    <name evidence="3" type="ORF">XIS1_1680094</name>
</gene>
<organism evidence="3 4">
    <name type="scientific">Xenorhabdus innexi</name>
    <dbReference type="NCBI Taxonomy" id="290109"/>
    <lineage>
        <taxon>Bacteria</taxon>
        <taxon>Pseudomonadati</taxon>
        <taxon>Pseudomonadota</taxon>
        <taxon>Gammaproteobacteria</taxon>
        <taxon>Enterobacterales</taxon>
        <taxon>Morganellaceae</taxon>
        <taxon>Xenorhabdus</taxon>
    </lineage>
</organism>
<feature type="domain" description="VOC" evidence="1">
    <location>
        <begin position="1"/>
        <end position="116"/>
    </location>
</feature>
<dbReference type="SUPFAM" id="SSF54593">
    <property type="entry name" value="Glyoxalase/Bleomycin resistance protein/Dihydroxybiphenyl dioxygenase"/>
    <property type="match status" value="1"/>
</dbReference>
<reference evidence="2 5" key="3">
    <citation type="journal article" date="2017" name="Nat. Microbiol.">
        <title>Natural product diversity associated with the nematode symbionts Photorhabdus and Xenorhabdus.</title>
        <authorList>
            <person name="Tobias N.J."/>
            <person name="Wolff H."/>
            <person name="Djahanschiri B."/>
            <person name="Grundmann F."/>
            <person name="Kronenwerth M."/>
            <person name="Shi Y.M."/>
            <person name="Simonyi S."/>
            <person name="Grun P."/>
            <person name="Shapiro-Ilan D."/>
            <person name="Pidot S.J."/>
            <person name="Stinear T.P."/>
            <person name="Ebersberger I."/>
            <person name="Bode H.B."/>
        </authorList>
    </citation>
    <scope>NUCLEOTIDE SEQUENCE [LARGE SCALE GENOMIC DNA]</scope>
    <source>
        <strain evidence="2 5">DSM 16336</strain>
    </source>
</reference>
<dbReference type="EMBL" id="FTLG01000077">
    <property type="protein sequence ID" value="SIP72857.1"/>
    <property type="molecule type" value="Genomic_DNA"/>
</dbReference>
<dbReference type="RefSeq" id="WP_086956111.1">
    <property type="nucleotide sequence ID" value="NZ_CAWNQC010000223.1"/>
</dbReference>
<proteinExistence type="predicted"/>
<protein>
    <recommendedName>
        <fullName evidence="1">VOC domain-containing protein</fullName>
    </recommendedName>
</protein>
<dbReference type="InterPro" id="IPR037523">
    <property type="entry name" value="VOC_core"/>
</dbReference>
<dbReference type="Proteomes" id="UP000224871">
    <property type="component" value="Unassembled WGS sequence"/>
</dbReference>
<name>A0A1N6MVP9_9GAMM</name>
<reference evidence="4" key="1">
    <citation type="submission" date="2016-12" db="EMBL/GenBank/DDBJ databases">
        <authorList>
            <person name="Gaudriault S."/>
        </authorList>
    </citation>
    <scope>NUCLEOTIDE SEQUENCE [LARGE SCALE GENOMIC DNA]</scope>
    <source>
        <strain evidence="4">HGB1681 (deposited as PTA-6826 in the American Type Culture Collection)</strain>
    </source>
</reference>
<dbReference type="OrthoDB" id="9797663at2"/>
<dbReference type="Proteomes" id="UP000196435">
    <property type="component" value="Unassembled WGS sequence"/>
</dbReference>
<evidence type="ECO:0000313" key="3">
    <source>
        <dbReference type="EMBL" id="SIP72857.1"/>
    </source>
</evidence>
<keyword evidence="5" id="KW-1185">Reference proteome</keyword>
<dbReference type="InterPro" id="IPR029068">
    <property type="entry name" value="Glyas_Bleomycin-R_OHBP_Dase"/>
</dbReference>
<dbReference type="Gene3D" id="3.30.720.120">
    <property type="match status" value="1"/>
</dbReference>
<evidence type="ECO:0000259" key="1">
    <source>
        <dbReference type="PROSITE" id="PS51819"/>
    </source>
</evidence>
<dbReference type="InterPro" id="IPR004360">
    <property type="entry name" value="Glyas_Fos-R_dOase_dom"/>
</dbReference>
<accession>A0A1N6MVP9</accession>
<dbReference type="Pfam" id="PF00903">
    <property type="entry name" value="Glyoxalase"/>
    <property type="match status" value="1"/>
</dbReference>
<dbReference type="Gene3D" id="3.30.720.110">
    <property type="match status" value="1"/>
</dbReference>
<dbReference type="AlphaFoldDB" id="A0A1N6MVP9"/>
<reference evidence="3" key="2">
    <citation type="submission" date="2016-12" db="EMBL/GenBank/DDBJ databases">
        <authorList>
            <person name="Song W.-J."/>
            <person name="Kurnit D.M."/>
        </authorList>
    </citation>
    <scope>NUCLEOTIDE SEQUENCE [LARGE SCALE GENOMIC DNA]</scope>
    <source>
        <strain evidence="3">HGB1681</strain>
    </source>
</reference>
<sequence length="125" mass="14291">MLTNIMTDDLISTKNLFVNLLNFNIEYKSDWFITMHSELHGHVSAFLRTSEFIPEPYQKPCQGVIITFVVEDVEPYFTKAKILNLDIIETPRDLPYGQHRLLIKDNSGALIDISSPTAPFDPAYS</sequence>
<dbReference type="PROSITE" id="PS51819">
    <property type="entry name" value="VOC"/>
    <property type="match status" value="1"/>
</dbReference>
<evidence type="ECO:0000313" key="2">
    <source>
        <dbReference type="EMBL" id="PHM38315.1"/>
    </source>
</evidence>
<evidence type="ECO:0000313" key="5">
    <source>
        <dbReference type="Proteomes" id="UP000224871"/>
    </source>
</evidence>
<dbReference type="EMBL" id="NIBU01000003">
    <property type="protein sequence ID" value="PHM38315.1"/>
    <property type="molecule type" value="Genomic_DNA"/>
</dbReference>
<evidence type="ECO:0000313" key="4">
    <source>
        <dbReference type="Proteomes" id="UP000196435"/>
    </source>
</evidence>